<evidence type="ECO:0000313" key="1">
    <source>
        <dbReference type="EMBL" id="SDA51066.1"/>
    </source>
</evidence>
<dbReference type="STRING" id="230361.sm9_0515"/>
<dbReference type="GO" id="GO:0016491">
    <property type="term" value="F:oxidoreductase activity"/>
    <property type="evidence" value="ECO:0007669"/>
    <property type="project" value="TreeGrafter"/>
</dbReference>
<reference evidence="1 2" key="1">
    <citation type="submission" date="2016-10" db="EMBL/GenBank/DDBJ databases">
        <authorList>
            <person name="Varghese N."/>
            <person name="Submissions S."/>
        </authorList>
    </citation>
    <scope>NUCLEOTIDE SEQUENCE [LARGE SCALE GENOMIC DNA]</scope>
    <source>
        <strain evidence="1 2">DSM 16643</strain>
    </source>
</reference>
<sequence length="283" mass="31757">MSNLTMTEAIENLKSEDVSVRKEAIESLIGVTDEEAIDPLIEATTDENAQVRFKAAEILGNMGNVAFDRLASKFTSETGKNKRFLAFALKETNNENAIPLFAEAVSDEDFGVRKVSIRALGELQANDELDTIAKGLDDEDWGVRLATIHACADLASDESIALIKKARKEESDKDFKKSCNKALKKAEKVKKAKAEGKVVSNTIPMKTIKDMEKTNPQKAIKEYEKYVSSETDKDAPYKRLAVLYRKLNMYDEEVAVLEKAIDVLSEKKPGKEEWFEKRLNKLR</sequence>
<gene>
    <name evidence="1" type="ORF">SAMN02910315_01032</name>
</gene>
<dbReference type="EMBL" id="FMXB01000006">
    <property type="protein sequence ID" value="SDA51066.1"/>
    <property type="molecule type" value="Genomic_DNA"/>
</dbReference>
<dbReference type="Proteomes" id="UP000323439">
    <property type="component" value="Unassembled WGS sequence"/>
</dbReference>
<dbReference type="InterPro" id="IPR016024">
    <property type="entry name" value="ARM-type_fold"/>
</dbReference>
<dbReference type="Pfam" id="PF13646">
    <property type="entry name" value="HEAT_2"/>
    <property type="match status" value="2"/>
</dbReference>
<dbReference type="Gene3D" id="1.25.40.10">
    <property type="entry name" value="Tetratricopeptide repeat domain"/>
    <property type="match status" value="1"/>
</dbReference>
<dbReference type="InterPro" id="IPR011990">
    <property type="entry name" value="TPR-like_helical_dom_sf"/>
</dbReference>
<dbReference type="SUPFAM" id="SSF48371">
    <property type="entry name" value="ARM repeat"/>
    <property type="match status" value="1"/>
</dbReference>
<name>A0A1G5W052_9EURY</name>
<accession>A0A1G5W052</accession>
<dbReference type="AlphaFoldDB" id="A0A1G5W052"/>
<organism evidence="1 2">
    <name type="scientific">Methanobrevibacter millerae</name>
    <dbReference type="NCBI Taxonomy" id="230361"/>
    <lineage>
        <taxon>Archaea</taxon>
        <taxon>Methanobacteriati</taxon>
        <taxon>Methanobacteriota</taxon>
        <taxon>Methanomada group</taxon>
        <taxon>Methanobacteria</taxon>
        <taxon>Methanobacteriales</taxon>
        <taxon>Methanobacteriaceae</taxon>
        <taxon>Methanobrevibacter</taxon>
    </lineage>
</organism>
<dbReference type="SMART" id="SM00567">
    <property type="entry name" value="EZ_HEAT"/>
    <property type="match status" value="5"/>
</dbReference>
<keyword evidence="2" id="KW-1185">Reference proteome</keyword>
<protein>
    <submittedName>
        <fullName evidence="1">HEAT repeat-containing protein</fullName>
    </submittedName>
</protein>
<proteinExistence type="predicted"/>
<dbReference type="InterPro" id="IPR011989">
    <property type="entry name" value="ARM-like"/>
</dbReference>
<dbReference type="InterPro" id="IPR004155">
    <property type="entry name" value="PBS_lyase_HEAT"/>
</dbReference>
<dbReference type="Gene3D" id="1.25.10.10">
    <property type="entry name" value="Leucine-rich Repeat Variant"/>
    <property type="match status" value="1"/>
</dbReference>
<dbReference type="RefSeq" id="WP_149731603.1">
    <property type="nucleotide sequence ID" value="NZ_FMXB01000006.1"/>
</dbReference>
<dbReference type="SUPFAM" id="SSF48452">
    <property type="entry name" value="TPR-like"/>
    <property type="match status" value="1"/>
</dbReference>
<evidence type="ECO:0000313" key="2">
    <source>
        <dbReference type="Proteomes" id="UP000323439"/>
    </source>
</evidence>
<dbReference type="OrthoDB" id="142930at2157"/>
<dbReference type="PANTHER" id="PTHR12697:SF5">
    <property type="entry name" value="DEOXYHYPUSINE HYDROXYLASE"/>
    <property type="match status" value="1"/>
</dbReference>
<dbReference type="PANTHER" id="PTHR12697">
    <property type="entry name" value="PBS LYASE HEAT-LIKE PROTEIN"/>
    <property type="match status" value="1"/>
</dbReference>